<evidence type="ECO:0000256" key="1">
    <source>
        <dbReference type="ARBA" id="ARBA00022898"/>
    </source>
</evidence>
<dbReference type="InterPro" id="IPR015421">
    <property type="entry name" value="PyrdxlP-dep_Trfase_major"/>
</dbReference>
<keyword evidence="1" id="KW-0663">Pyridoxal phosphate</keyword>
<dbReference type="PANTHER" id="PTHR43586">
    <property type="entry name" value="CYSTEINE DESULFURASE"/>
    <property type="match status" value="1"/>
</dbReference>
<dbReference type="InterPro" id="IPR015422">
    <property type="entry name" value="PyrdxlP-dep_Trfase_small"/>
</dbReference>
<name>A0A8A2VF84_9EURY</name>
<dbReference type="Gene3D" id="3.90.1150.10">
    <property type="entry name" value="Aspartate Aminotransferase, domain 1"/>
    <property type="match status" value="1"/>
</dbReference>
<dbReference type="InterPro" id="IPR015424">
    <property type="entry name" value="PyrdxlP-dep_Trfase"/>
</dbReference>
<organism evidence="3 4">
    <name type="scientific">Haloterrigena alkaliphila</name>
    <dbReference type="NCBI Taxonomy" id="2816475"/>
    <lineage>
        <taxon>Archaea</taxon>
        <taxon>Methanobacteriati</taxon>
        <taxon>Methanobacteriota</taxon>
        <taxon>Stenosarchaea group</taxon>
        <taxon>Halobacteria</taxon>
        <taxon>Halobacteriales</taxon>
        <taxon>Natrialbaceae</taxon>
        <taxon>Haloterrigena</taxon>
    </lineage>
</organism>
<evidence type="ECO:0000259" key="2">
    <source>
        <dbReference type="Pfam" id="PF00266"/>
    </source>
</evidence>
<keyword evidence="3" id="KW-0032">Aminotransferase</keyword>
<evidence type="ECO:0000313" key="4">
    <source>
        <dbReference type="Proteomes" id="UP000663203"/>
    </source>
</evidence>
<keyword evidence="4" id="KW-1185">Reference proteome</keyword>
<dbReference type="AlphaFoldDB" id="A0A8A2VF84"/>
<protein>
    <submittedName>
        <fullName evidence="3">Aminotransferase class V-fold PLP-dependent enzyme</fullName>
    </submittedName>
</protein>
<evidence type="ECO:0000313" key="3">
    <source>
        <dbReference type="EMBL" id="QSW99946.1"/>
    </source>
</evidence>
<dbReference type="KEGG" id="hakz:J0X25_02995"/>
<gene>
    <name evidence="3" type="ORF">J0X25_02995</name>
</gene>
<reference evidence="3 4" key="1">
    <citation type="submission" date="2021-03" db="EMBL/GenBank/DDBJ databases">
        <title>Haloterrigena longa sp. nov. and Haloterrigena limicola sp. nov., extremely halophilic archaea isolated from a salt lake.</title>
        <authorList>
            <person name="Henglin C."/>
        </authorList>
    </citation>
    <scope>NUCLEOTIDE SEQUENCE [LARGE SCALE GENOMIC DNA]</scope>
    <source>
        <strain evidence="3 4">KZCA68</strain>
    </source>
</reference>
<dbReference type="InterPro" id="IPR000192">
    <property type="entry name" value="Aminotrans_V_dom"/>
</dbReference>
<dbReference type="PANTHER" id="PTHR43586:SF8">
    <property type="entry name" value="CYSTEINE DESULFURASE 1, CHLOROPLASTIC"/>
    <property type="match status" value="1"/>
</dbReference>
<proteinExistence type="predicted"/>
<feature type="domain" description="Aminotransferase class V" evidence="2">
    <location>
        <begin position="18"/>
        <end position="366"/>
    </location>
</feature>
<dbReference type="SUPFAM" id="SSF53383">
    <property type="entry name" value="PLP-dependent transferases"/>
    <property type="match status" value="1"/>
</dbReference>
<dbReference type="RefSeq" id="WP_207289551.1">
    <property type="nucleotide sequence ID" value="NZ_CP071462.1"/>
</dbReference>
<accession>A0A8A2VF84</accession>
<dbReference type="Gene3D" id="3.40.640.10">
    <property type="entry name" value="Type I PLP-dependent aspartate aminotransferase-like (Major domain)"/>
    <property type="match status" value="1"/>
</dbReference>
<dbReference type="GO" id="GO:0008483">
    <property type="term" value="F:transaminase activity"/>
    <property type="evidence" value="ECO:0007669"/>
    <property type="project" value="UniProtKB-KW"/>
</dbReference>
<dbReference type="EMBL" id="CP071462">
    <property type="protein sequence ID" value="QSW99946.1"/>
    <property type="molecule type" value="Genomic_DNA"/>
</dbReference>
<keyword evidence="3" id="KW-0808">Transferase</keyword>
<sequence>MDPRDLRETMPALESSTYLNWGAGGPSPRRVVEAAESSLEYHEYEAPTAEGQYPAAFEAYDEARAAVAGLLGATPEEIALTESTTDGINRVAGALEWDDDDVVVRTDLEHSAGILPWQRLERERGIDVRVLETEDGRLDLEAVKAAASDATLFCVSSLTWTHGTRLPIAEIVDIAHEAGALVLVDAVQAPGQVPVDVREWGADFVVAAGHKWLLGPFGSGFLYAREGLERERDLVPAAIGYRSVVDENADEYRYAPGARRFEVATASPAPHAGLTEAIACLEEIGIEAIEARIETLTNRLKDGIADERLLSPRAFESGLVTIDVDDPEGTVERLSEEGIVVRSLPEPEAIRASVHAFNTREDVDRLLEALETAAP</sequence>
<dbReference type="Pfam" id="PF00266">
    <property type="entry name" value="Aminotran_5"/>
    <property type="match status" value="1"/>
</dbReference>
<dbReference type="GeneID" id="63186238"/>
<dbReference type="Proteomes" id="UP000663203">
    <property type="component" value="Chromosome"/>
</dbReference>